<evidence type="ECO:0000313" key="4">
    <source>
        <dbReference type="EMBL" id="GGL94703.1"/>
    </source>
</evidence>
<keyword evidence="5" id="KW-1185">Reference proteome</keyword>
<dbReference type="PANTHER" id="PTHR47572:SF5">
    <property type="entry name" value="BLR2277 PROTEIN"/>
    <property type="match status" value="1"/>
</dbReference>
<dbReference type="SUPFAM" id="SSF63829">
    <property type="entry name" value="Calcium-dependent phosphotriesterase"/>
    <property type="match status" value="1"/>
</dbReference>
<dbReference type="GO" id="GO:0046872">
    <property type="term" value="F:metal ion binding"/>
    <property type="evidence" value="ECO:0007669"/>
    <property type="project" value="UniProtKB-KW"/>
</dbReference>
<name>A0A917SR36_9ACTN</name>
<feature type="active site" description="Proton donor/acceptor" evidence="1">
    <location>
        <position position="208"/>
    </location>
</feature>
<protein>
    <recommendedName>
        <fullName evidence="3">SMP-30/Gluconolactonase/LRE-like region domain-containing protein</fullName>
    </recommendedName>
</protein>
<reference evidence="4" key="1">
    <citation type="journal article" date="2014" name="Int. J. Syst. Evol. Microbiol.">
        <title>Complete genome sequence of Corynebacterium casei LMG S-19264T (=DSM 44701T), isolated from a smear-ripened cheese.</title>
        <authorList>
            <consortium name="US DOE Joint Genome Institute (JGI-PGF)"/>
            <person name="Walter F."/>
            <person name="Albersmeier A."/>
            <person name="Kalinowski J."/>
            <person name="Ruckert C."/>
        </authorList>
    </citation>
    <scope>NUCLEOTIDE SEQUENCE</scope>
    <source>
        <strain evidence="4">CGMCC 4.7308</strain>
    </source>
</reference>
<accession>A0A917SR36</accession>
<dbReference type="Gene3D" id="2.120.10.30">
    <property type="entry name" value="TolB, C-terminal domain"/>
    <property type="match status" value="1"/>
</dbReference>
<reference evidence="4" key="2">
    <citation type="submission" date="2020-09" db="EMBL/GenBank/DDBJ databases">
        <authorList>
            <person name="Sun Q."/>
            <person name="Zhou Y."/>
        </authorList>
    </citation>
    <scope>NUCLEOTIDE SEQUENCE</scope>
    <source>
        <strain evidence="4">CGMCC 4.7308</strain>
    </source>
</reference>
<organism evidence="4 5">
    <name type="scientific">Nakamurella endophytica</name>
    <dbReference type="NCBI Taxonomy" id="1748367"/>
    <lineage>
        <taxon>Bacteria</taxon>
        <taxon>Bacillati</taxon>
        <taxon>Actinomycetota</taxon>
        <taxon>Actinomycetes</taxon>
        <taxon>Nakamurellales</taxon>
        <taxon>Nakamurellaceae</taxon>
        <taxon>Nakamurella</taxon>
    </lineage>
</organism>
<dbReference type="InterPro" id="IPR013658">
    <property type="entry name" value="SGL"/>
</dbReference>
<evidence type="ECO:0000259" key="3">
    <source>
        <dbReference type="Pfam" id="PF08450"/>
    </source>
</evidence>
<sequence>MQPAFRILATRIGFPEGPVWLPDGRLLVTSMSRGLVYSIDPAAADPSTAVLGQVETGGGPNGLAADGAGRVYVAQNENATMQSPSPRPVQAGLQIIDGDEVTDVPLPDSHAPNDLVVGPDGALWFTDPGTSRRPSAFPPRVRRWEPETGRVTTVSDDLLFPNGLAFPADGSALFVADSRRHEIVRFRRDGDRLVDRSVFARVDGAGPDGVAFDRDGRLYIAAFESDDVVVLDTDGTVADRLSTGERSRPTNVCFAGDGLTTLVVTLAVGGRVVAMDGFSGLPV</sequence>
<evidence type="ECO:0000256" key="1">
    <source>
        <dbReference type="PIRSR" id="PIRSR605511-1"/>
    </source>
</evidence>
<dbReference type="EMBL" id="BMNA01000002">
    <property type="protein sequence ID" value="GGL94703.1"/>
    <property type="molecule type" value="Genomic_DNA"/>
</dbReference>
<gene>
    <name evidence="4" type="ORF">GCM10011594_13150</name>
</gene>
<proteinExistence type="predicted"/>
<dbReference type="RefSeq" id="WP_188940667.1">
    <property type="nucleotide sequence ID" value="NZ_BMNA01000002.1"/>
</dbReference>
<comment type="cofactor">
    <cofactor evidence="2">
        <name>Zn(2+)</name>
        <dbReference type="ChEBI" id="CHEBI:29105"/>
    </cofactor>
    <text evidence="2">Binds 1 divalent metal cation per subunit.</text>
</comment>
<feature type="binding site" evidence="2">
    <location>
        <position position="162"/>
    </location>
    <ligand>
        <name>a divalent metal cation</name>
        <dbReference type="ChEBI" id="CHEBI:60240"/>
    </ligand>
</feature>
<dbReference type="PRINTS" id="PR01790">
    <property type="entry name" value="SMP30FAMILY"/>
</dbReference>
<keyword evidence="2" id="KW-0862">Zinc</keyword>
<dbReference type="PANTHER" id="PTHR47572">
    <property type="entry name" value="LIPOPROTEIN-RELATED"/>
    <property type="match status" value="1"/>
</dbReference>
<dbReference type="Proteomes" id="UP000655208">
    <property type="component" value="Unassembled WGS sequence"/>
</dbReference>
<feature type="domain" description="SMP-30/Gluconolactonase/LRE-like region" evidence="3">
    <location>
        <begin position="14"/>
        <end position="267"/>
    </location>
</feature>
<dbReference type="InterPro" id="IPR011042">
    <property type="entry name" value="6-blade_b-propeller_TolB-like"/>
</dbReference>
<comment type="caution">
    <text evidence="4">The sequence shown here is derived from an EMBL/GenBank/DDBJ whole genome shotgun (WGS) entry which is preliminary data.</text>
</comment>
<feature type="binding site" evidence="2">
    <location>
        <position position="113"/>
    </location>
    <ligand>
        <name>substrate</name>
    </ligand>
</feature>
<evidence type="ECO:0000256" key="2">
    <source>
        <dbReference type="PIRSR" id="PIRSR605511-2"/>
    </source>
</evidence>
<feature type="binding site" evidence="2">
    <location>
        <position position="208"/>
    </location>
    <ligand>
        <name>a divalent metal cation</name>
        <dbReference type="ChEBI" id="CHEBI:60240"/>
    </ligand>
</feature>
<dbReference type="AlphaFoldDB" id="A0A917SR36"/>
<keyword evidence="2" id="KW-0479">Metal-binding</keyword>
<dbReference type="InterPro" id="IPR051262">
    <property type="entry name" value="SMP-30/CGR1_Lactonase"/>
</dbReference>
<dbReference type="InterPro" id="IPR005511">
    <property type="entry name" value="SMP-30"/>
</dbReference>
<dbReference type="Pfam" id="PF08450">
    <property type="entry name" value="SGL"/>
    <property type="match status" value="1"/>
</dbReference>
<evidence type="ECO:0000313" key="5">
    <source>
        <dbReference type="Proteomes" id="UP000655208"/>
    </source>
</evidence>